<dbReference type="Proteomes" id="UP000196581">
    <property type="component" value="Unassembled WGS sequence"/>
</dbReference>
<feature type="domain" description="AB hydrolase-1" evidence="2">
    <location>
        <begin position="83"/>
        <end position="194"/>
    </location>
</feature>
<dbReference type="InterPro" id="IPR050228">
    <property type="entry name" value="Carboxylesterase_BioH"/>
</dbReference>
<dbReference type="InterPro" id="IPR029058">
    <property type="entry name" value="AB_hydrolase_fold"/>
</dbReference>
<name>A0A1X6XN04_9MICO</name>
<dbReference type="Pfam" id="PF00561">
    <property type="entry name" value="Abhydrolase_1"/>
    <property type="match status" value="1"/>
</dbReference>
<keyword evidence="1" id="KW-1133">Transmembrane helix</keyword>
<dbReference type="EMBL" id="FWFF01000020">
    <property type="protein sequence ID" value="SLN00518.1"/>
    <property type="molecule type" value="Genomic_DNA"/>
</dbReference>
<evidence type="ECO:0000256" key="1">
    <source>
        <dbReference type="SAM" id="Phobius"/>
    </source>
</evidence>
<dbReference type="SUPFAM" id="SSF53474">
    <property type="entry name" value="alpha/beta-Hydrolases"/>
    <property type="match status" value="1"/>
</dbReference>
<sequence length="372" mass="40638">MPAADRTTPSIHSSSRPSPLRTLGLTAAVLTGAAAGAAALWTARNTFHARIARTACERAGFVDRTTMVNGHGLRFVEGPASGPPLLLIHAQSTDLWSWAPVMPALARDFHVFAIDVPGHGASDWDPELYNGPVLGELFADFIAGVIGEQTIIAGHSSGGLIAAWMAAARPDEVVAAILEDPPLFSSVPPRSEATWNHVELAQPCRDFLASDAADFTEFLLEHSRLFDLFGPAGERIRTDALRRRRAHRDRPPTLPYMPPAMNEVYRALDSYDPMFGLAFFDGAFHDLFDHADTLSAISRPTLLIHCDWQTRDGILLGAMDDADAARAEMLIPDVRAERVAAGHGFHIERPREFVQRVRAFTRDVVGEVDLLE</sequence>
<evidence type="ECO:0000313" key="3">
    <source>
        <dbReference type="EMBL" id="SLN00518.1"/>
    </source>
</evidence>
<dbReference type="InterPro" id="IPR000073">
    <property type="entry name" value="AB_hydrolase_1"/>
</dbReference>
<dbReference type="RefSeq" id="WP_087008799.1">
    <property type="nucleotide sequence ID" value="NZ_FWFF01000020.1"/>
</dbReference>
<keyword evidence="4" id="KW-1185">Reference proteome</keyword>
<evidence type="ECO:0000259" key="2">
    <source>
        <dbReference type="Pfam" id="PF00561"/>
    </source>
</evidence>
<dbReference type="AlphaFoldDB" id="A0A1X6XN04"/>
<dbReference type="PANTHER" id="PTHR43194">
    <property type="entry name" value="HYDROLASE ALPHA/BETA FOLD FAMILY"/>
    <property type="match status" value="1"/>
</dbReference>
<feature type="transmembrane region" description="Helical" evidence="1">
    <location>
        <begin position="20"/>
        <end position="43"/>
    </location>
</feature>
<dbReference type="Gene3D" id="3.40.50.1820">
    <property type="entry name" value="alpha/beta hydrolase"/>
    <property type="match status" value="1"/>
</dbReference>
<dbReference type="GO" id="GO:0016787">
    <property type="term" value="F:hydrolase activity"/>
    <property type="evidence" value="ECO:0007669"/>
    <property type="project" value="UniProtKB-KW"/>
</dbReference>
<proteinExistence type="predicted"/>
<organism evidence="3 4">
    <name type="scientific">Brevibacterium yomogidense</name>
    <dbReference type="NCBI Taxonomy" id="946573"/>
    <lineage>
        <taxon>Bacteria</taxon>
        <taxon>Bacillati</taxon>
        <taxon>Actinomycetota</taxon>
        <taxon>Actinomycetes</taxon>
        <taxon>Micrococcales</taxon>
        <taxon>Brevibacteriaceae</taxon>
        <taxon>Brevibacterium</taxon>
    </lineage>
</organism>
<protein>
    <submittedName>
        <fullName evidence="3">Putative hydrolase</fullName>
    </submittedName>
</protein>
<evidence type="ECO:0000313" key="4">
    <source>
        <dbReference type="Proteomes" id="UP000196581"/>
    </source>
</evidence>
<keyword evidence="1" id="KW-0812">Transmembrane</keyword>
<reference evidence="4" key="1">
    <citation type="submission" date="2017-02" db="EMBL/GenBank/DDBJ databases">
        <authorList>
            <person name="Dridi B."/>
        </authorList>
    </citation>
    <scope>NUCLEOTIDE SEQUENCE [LARGE SCALE GENOMIC DNA]</scope>
    <source>
        <strain evidence="4">B Co 03.10</strain>
    </source>
</reference>
<keyword evidence="1" id="KW-0472">Membrane</keyword>
<keyword evidence="3" id="KW-0378">Hydrolase</keyword>
<gene>
    <name evidence="3" type="ORF">FM105_12820</name>
</gene>
<dbReference type="PANTHER" id="PTHR43194:SF5">
    <property type="entry name" value="PIMELOYL-[ACYL-CARRIER PROTEIN] METHYL ESTER ESTERASE"/>
    <property type="match status" value="1"/>
</dbReference>
<accession>A0A1X6XN04</accession>